<dbReference type="InterPro" id="IPR015422">
    <property type="entry name" value="PyrdxlP-dep_Trfase_small"/>
</dbReference>
<evidence type="ECO:0000256" key="8">
    <source>
        <dbReference type="ARBA" id="ARBA00051265"/>
    </source>
</evidence>
<dbReference type="UniPathway" id="UPA00098">
    <property type="reaction ID" value="UER00358"/>
</dbReference>
<keyword evidence="5 12" id="KW-0032">Aminotransferase</keyword>
<organism evidence="13">
    <name type="scientific">Corethron hystrix</name>
    <dbReference type="NCBI Taxonomy" id="216773"/>
    <lineage>
        <taxon>Eukaryota</taxon>
        <taxon>Sar</taxon>
        <taxon>Stramenopiles</taxon>
        <taxon>Ochrophyta</taxon>
        <taxon>Bacillariophyta</taxon>
        <taxon>Coscinodiscophyceae</taxon>
        <taxon>Corethrophycidae</taxon>
        <taxon>Corethrales</taxon>
        <taxon>Corethraceae</taxon>
        <taxon>Corethron</taxon>
    </lineage>
</organism>
<evidence type="ECO:0000256" key="12">
    <source>
        <dbReference type="RuleBase" id="RU365036"/>
    </source>
</evidence>
<dbReference type="GO" id="GO:0030170">
    <property type="term" value="F:pyridoxal phosphate binding"/>
    <property type="evidence" value="ECO:0007669"/>
    <property type="project" value="InterPro"/>
</dbReference>
<dbReference type="GO" id="GO:0055129">
    <property type="term" value="P:L-proline biosynthetic process"/>
    <property type="evidence" value="ECO:0007669"/>
    <property type="project" value="UniProtKB-UniPathway"/>
</dbReference>
<dbReference type="Pfam" id="PF00202">
    <property type="entry name" value="Aminotran_3"/>
    <property type="match status" value="1"/>
</dbReference>
<dbReference type="PANTHER" id="PTHR11986:SF18">
    <property type="entry name" value="ORNITHINE AMINOTRANSFERASE, MITOCHONDRIAL"/>
    <property type="match status" value="1"/>
</dbReference>
<dbReference type="AlphaFoldDB" id="A0A7S1G0H6"/>
<protein>
    <recommendedName>
        <fullName evidence="10 12">Ornithine aminotransferase</fullName>
        <ecNumber evidence="4 12">2.6.1.13</ecNumber>
    </recommendedName>
</protein>
<evidence type="ECO:0000256" key="3">
    <source>
        <dbReference type="ARBA" id="ARBA00008954"/>
    </source>
</evidence>
<comment type="similarity">
    <text evidence="3 11">Belongs to the class-III pyridoxal-phosphate-dependent aminotransferase family.</text>
</comment>
<name>A0A7S1G0H6_9STRA</name>
<evidence type="ECO:0000256" key="2">
    <source>
        <dbReference type="ARBA" id="ARBA00004998"/>
    </source>
</evidence>
<dbReference type="GO" id="GO:0019544">
    <property type="term" value="P:L-arginine catabolic process to L-glutamate"/>
    <property type="evidence" value="ECO:0007669"/>
    <property type="project" value="TreeGrafter"/>
</dbReference>
<dbReference type="FunFam" id="3.40.640.10:FF:000011">
    <property type="entry name" value="Ornithine aminotransferase"/>
    <property type="match status" value="1"/>
</dbReference>
<reference evidence="13" key="1">
    <citation type="submission" date="2021-01" db="EMBL/GenBank/DDBJ databases">
        <authorList>
            <person name="Corre E."/>
            <person name="Pelletier E."/>
            <person name="Niang G."/>
            <person name="Scheremetjew M."/>
            <person name="Finn R."/>
            <person name="Kale V."/>
            <person name="Holt S."/>
            <person name="Cochrane G."/>
            <person name="Meng A."/>
            <person name="Brown T."/>
            <person name="Cohen L."/>
        </authorList>
    </citation>
    <scope>NUCLEOTIDE SEQUENCE</scope>
    <source>
        <strain evidence="13">308</strain>
    </source>
</reference>
<proteinExistence type="inferred from homology"/>
<evidence type="ECO:0000256" key="9">
    <source>
        <dbReference type="ARBA" id="ARBA00051944"/>
    </source>
</evidence>
<dbReference type="GO" id="GO:0005737">
    <property type="term" value="C:cytoplasm"/>
    <property type="evidence" value="ECO:0007669"/>
    <property type="project" value="TreeGrafter"/>
</dbReference>
<evidence type="ECO:0000256" key="4">
    <source>
        <dbReference type="ARBA" id="ARBA00012924"/>
    </source>
</evidence>
<evidence type="ECO:0000256" key="5">
    <source>
        <dbReference type="ARBA" id="ARBA00022576"/>
    </source>
</evidence>
<dbReference type="InterPro" id="IPR015421">
    <property type="entry name" value="PyrdxlP-dep_Trfase_major"/>
</dbReference>
<accession>A0A7S1G0H6</accession>
<dbReference type="InterPro" id="IPR049704">
    <property type="entry name" value="Aminotrans_3_PPA_site"/>
</dbReference>
<comment type="cofactor">
    <cofactor evidence="1 12">
        <name>pyridoxal 5'-phosphate</name>
        <dbReference type="ChEBI" id="CHEBI:597326"/>
    </cofactor>
</comment>
<dbReference type="InterPro" id="IPR050103">
    <property type="entry name" value="Class-III_PLP-dep_AT"/>
</dbReference>
<dbReference type="SUPFAM" id="SSF53383">
    <property type="entry name" value="PLP-dependent transferases"/>
    <property type="match status" value="1"/>
</dbReference>
<dbReference type="EC" id="2.6.1.13" evidence="4 12"/>
<dbReference type="InterPro" id="IPR010164">
    <property type="entry name" value="Orn_aminotrans"/>
</dbReference>
<dbReference type="InterPro" id="IPR005814">
    <property type="entry name" value="Aminotrans_3"/>
</dbReference>
<dbReference type="GO" id="GO:0010121">
    <property type="term" value="P:L-arginine catabolic process to proline via ornithine"/>
    <property type="evidence" value="ECO:0007669"/>
    <property type="project" value="TreeGrafter"/>
</dbReference>
<keyword evidence="7 11" id="KW-0663">Pyridoxal phosphate</keyword>
<evidence type="ECO:0000256" key="10">
    <source>
        <dbReference type="ARBA" id="ARBA00073894"/>
    </source>
</evidence>
<dbReference type="GO" id="GO:0042802">
    <property type="term" value="F:identical protein binding"/>
    <property type="evidence" value="ECO:0007669"/>
    <property type="project" value="TreeGrafter"/>
</dbReference>
<dbReference type="EMBL" id="HBFR01038893">
    <property type="protein sequence ID" value="CAD8901184.1"/>
    <property type="molecule type" value="Transcribed_RNA"/>
</dbReference>
<dbReference type="NCBIfam" id="TIGR01885">
    <property type="entry name" value="Orn_aminotrans"/>
    <property type="match status" value="1"/>
</dbReference>
<comment type="pathway">
    <text evidence="2 12">Amino-acid biosynthesis; L-proline biosynthesis; L-glutamate 5-semialdehyde from L-ornithine: step 1/1.</text>
</comment>
<comment type="catalytic activity">
    <reaction evidence="9">
        <text>L-ornithine + 2-oxoglutarate = L-glutamate 5-semialdehyde + L-glutamate</text>
        <dbReference type="Rhea" id="RHEA:25160"/>
        <dbReference type="ChEBI" id="CHEBI:16810"/>
        <dbReference type="ChEBI" id="CHEBI:29985"/>
        <dbReference type="ChEBI" id="CHEBI:46911"/>
        <dbReference type="ChEBI" id="CHEBI:58066"/>
        <dbReference type="EC" id="2.6.1.13"/>
    </reaction>
    <physiologicalReaction direction="left-to-right" evidence="9">
        <dbReference type="Rhea" id="RHEA:25161"/>
    </physiologicalReaction>
</comment>
<dbReference type="PANTHER" id="PTHR11986">
    <property type="entry name" value="AMINOTRANSFERASE CLASS III"/>
    <property type="match status" value="1"/>
</dbReference>
<sequence length="348" mass="37425">MRCTCALSNLSQFHNDCLGEYEMFITAYFGYDRVLPMNTGVEGGETAIKLARRWGYEVKGIPHNHARVLFAGGNFWGRTLAAVSSSDDPSAYGGFGPYMPGFSNIPYGDKRILEEELEKDGANVCAFMVEPIQGEAGVVVPYDGYMADVKEICEKHNVLLIADEVQTGLGRCGTQLAVDYDGCKPDIVILGKALSGGLLPISAVLASDEVMLTIKPGQHGSTYGGNPLACKVATAALEVLRDEKLTDNSVARGNQLRDGLNGIIQAGVPGIKVVRGRGLLNAIIIDEPEGSYSAEGKAWEVCIAMRDNGMLAKPTHGNIIRFAPPLTISEKEMNECIQIIEKSVCDAF</sequence>
<dbReference type="Gene3D" id="3.90.1150.10">
    <property type="entry name" value="Aspartate Aminotransferase, domain 1"/>
    <property type="match status" value="1"/>
</dbReference>
<keyword evidence="6 12" id="KW-0808">Transferase</keyword>
<dbReference type="Gene3D" id="3.40.640.10">
    <property type="entry name" value="Type I PLP-dependent aspartate aminotransferase-like (Major domain)"/>
    <property type="match status" value="1"/>
</dbReference>
<evidence type="ECO:0000256" key="7">
    <source>
        <dbReference type="ARBA" id="ARBA00022898"/>
    </source>
</evidence>
<evidence type="ECO:0000313" key="13">
    <source>
        <dbReference type="EMBL" id="CAD8901184.1"/>
    </source>
</evidence>
<dbReference type="GO" id="GO:0004587">
    <property type="term" value="F:ornithine aminotransferase activity"/>
    <property type="evidence" value="ECO:0007669"/>
    <property type="project" value="UniProtKB-EC"/>
</dbReference>
<dbReference type="FunFam" id="3.90.1150.10:FF:000152">
    <property type="entry name" value="Ornithine aminotransferase"/>
    <property type="match status" value="1"/>
</dbReference>
<gene>
    <name evidence="13" type="ORF">CHYS00102_LOCUS28403</name>
</gene>
<evidence type="ECO:0000256" key="11">
    <source>
        <dbReference type="RuleBase" id="RU003560"/>
    </source>
</evidence>
<dbReference type="InterPro" id="IPR015424">
    <property type="entry name" value="PyrdxlP-dep_Trfase"/>
</dbReference>
<dbReference type="CDD" id="cd00610">
    <property type="entry name" value="OAT_like"/>
    <property type="match status" value="1"/>
</dbReference>
<comment type="catalytic activity">
    <reaction evidence="8 12">
        <text>a 2-oxocarboxylate + L-ornithine = L-glutamate 5-semialdehyde + an L-alpha-amino acid</text>
        <dbReference type="Rhea" id="RHEA:13877"/>
        <dbReference type="ChEBI" id="CHEBI:35179"/>
        <dbReference type="ChEBI" id="CHEBI:46911"/>
        <dbReference type="ChEBI" id="CHEBI:58066"/>
        <dbReference type="ChEBI" id="CHEBI:59869"/>
        <dbReference type="EC" id="2.6.1.13"/>
    </reaction>
</comment>
<dbReference type="PROSITE" id="PS00600">
    <property type="entry name" value="AA_TRANSFER_CLASS_3"/>
    <property type="match status" value="1"/>
</dbReference>
<evidence type="ECO:0000256" key="6">
    <source>
        <dbReference type="ARBA" id="ARBA00022679"/>
    </source>
</evidence>
<evidence type="ECO:0000256" key="1">
    <source>
        <dbReference type="ARBA" id="ARBA00001933"/>
    </source>
</evidence>